<protein>
    <recommendedName>
        <fullName evidence="3">Transcriptional regulator</fullName>
    </recommendedName>
</protein>
<proteinExistence type="predicted"/>
<reference evidence="1 2" key="1">
    <citation type="submission" date="2022-06" db="EMBL/GenBank/DDBJ databases">
        <title>Mesorhizobium sp. strain RP14 Genome sequencing and assembly.</title>
        <authorList>
            <person name="Kim I."/>
        </authorList>
    </citation>
    <scope>NUCLEOTIDE SEQUENCE [LARGE SCALE GENOMIC DNA]</scope>
    <source>
        <strain evidence="2">RP14(2022)</strain>
    </source>
</reference>
<sequence length="59" mass="6997">MKLQPEFVQPSEPARARALFSTEDFTLIRMAISEYMQQAEDQNERRKLANLFHRLGRMV</sequence>
<keyword evidence="2" id="KW-1185">Reference proteome</keyword>
<accession>A0ABT1C3C0</accession>
<dbReference type="EMBL" id="JAMXQS010000003">
    <property type="protein sequence ID" value="MCO6049323.1"/>
    <property type="molecule type" value="Genomic_DNA"/>
</dbReference>
<evidence type="ECO:0008006" key="3">
    <source>
        <dbReference type="Google" id="ProtNLM"/>
    </source>
</evidence>
<evidence type="ECO:0000313" key="1">
    <source>
        <dbReference type="EMBL" id="MCO6049323.1"/>
    </source>
</evidence>
<dbReference type="Proteomes" id="UP001205906">
    <property type="component" value="Unassembled WGS sequence"/>
</dbReference>
<name>A0ABT1C3C0_9HYPH</name>
<organism evidence="1 2">
    <name type="scientific">Mesorhizobium liriopis</name>
    <dbReference type="NCBI Taxonomy" id="2953882"/>
    <lineage>
        <taxon>Bacteria</taxon>
        <taxon>Pseudomonadati</taxon>
        <taxon>Pseudomonadota</taxon>
        <taxon>Alphaproteobacteria</taxon>
        <taxon>Hyphomicrobiales</taxon>
        <taxon>Phyllobacteriaceae</taxon>
        <taxon>Mesorhizobium</taxon>
    </lineage>
</organism>
<comment type="caution">
    <text evidence="1">The sequence shown here is derived from an EMBL/GenBank/DDBJ whole genome shotgun (WGS) entry which is preliminary data.</text>
</comment>
<evidence type="ECO:0000313" key="2">
    <source>
        <dbReference type="Proteomes" id="UP001205906"/>
    </source>
</evidence>
<gene>
    <name evidence="1" type="ORF">NGM99_05910</name>
</gene>
<dbReference type="RefSeq" id="WP_252817043.1">
    <property type="nucleotide sequence ID" value="NZ_JAMXQS010000003.1"/>
</dbReference>